<evidence type="ECO:0000259" key="6">
    <source>
        <dbReference type="Pfam" id="PF00535"/>
    </source>
</evidence>
<evidence type="ECO:0000256" key="2">
    <source>
        <dbReference type="ARBA" id="ARBA00022475"/>
    </source>
</evidence>
<dbReference type="AlphaFoldDB" id="A0AAE4SBN8"/>
<evidence type="ECO:0000256" key="3">
    <source>
        <dbReference type="ARBA" id="ARBA00022676"/>
    </source>
</evidence>
<evidence type="ECO:0000256" key="4">
    <source>
        <dbReference type="ARBA" id="ARBA00022679"/>
    </source>
</evidence>
<comment type="subcellular location">
    <subcellularLocation>
        <location evidence="1">Cell membrane</location>
    </subcellularLocation>
</comment>
<reference evidence="7" key="1">
    <citation type="submission" date="2023-06" db="EMBL/GenBank/DDBJ databases">
        <title>Genome sequence of Methancorpusculaceae sp. Ag1.</title>
        <authorList>
            <person name="Protasov E."/>
            <person name="Platt K."/>
            <person name="Poehlein A."/>
            <person name="Daniel R."/>
            <person name="Brune A."/>
        </authorList>
    </citation>
    <scope>NUCLEOTIDE SEQUENCE</scope>
    <source>
        <strain evidence="7">Ag1</strain>
    </source>
</reference>
<feature type="domain" description="Glycosyltransferase 2-like" evidence="6">
    <location>
        <begin position="3"/>
        <end position="160"/>
    </location>
</feature>
<evidence type="ECO:0000256" key="1">
    <source>
        <dbReference type="ARBA" id="ARBA00004236"/>
    </source>
</evidence>
<keyword evidence="3" id="KW-0328">Glycosyltransferase</keyword>
<dbReference type="EMBL" id="JAWDKA010000004">
    <property type="protein sequence ID" value="MDV0441740.1"/>
    <property type="molecule type" value="Genomic_DNA"/>
</dbReference>
<dbReference type="InterPro" id="IPR001173">
    <property type="entry name" value="Glyco_trans_2-like"/>
</dbReference>
<dbReference type="PANTHER" id="PTHR43646">
    <property type="entry name" value="GLYCOSYLTRANSFERASE"/>
    <property type="match status" value="1"/>
</dbReference>
<evidence type="ECO:0000256" key="5">
    <source>
        <dbReference type="ARBA" id="ARBA00023136"/>
    </source>
</evidence>
<keyword evidence="4" id="KW-0808">Transferase</keyword>
<sequence>MISVIVPTFNEEEGVEACLQSLCDQTLPRDQYEIIVVDGNSKDKTREIAEKYADLVFIQTSKKVGGARNDGAMAAKYDILATTDADCFLPRDWLEKVLADFKKYPDASTIYGIVYPLEPGIKHKLSLLGYNIVSRLGYWTGTIYMTLGCNTAFRKDLFMEAGMYITADAGDDFEIARRMKLYGKVKLDTNLKVGFSMRRYIEFGAMKSIYQWLYIVRHGGTSEKYQYAGKEYGKK</sequence>
<dbReference type="PANTHER" id="PTHR43646:SF2">
    <property type="entry name" value="GLYCOSYLTRANSFERASE 2-LIKE DOMAIN-CONTAINING PROTEIN"/>
    <property type="match status" value="1"/>
</dbReference>
<evidence type="ECO:0000313" key="8">
    <source>
        <dbReference type="Proteomes" id="UP001273136"/>
    </source>
</evidence>
<evidence type="ECO:0000313" key="7">
    <source>
        <dbReference type="EMBL" id="MDV0441740.1"/>
    </source>
</evidence>
<organism evidence="7 8">
    <name type="scientific">Methanorbis furvi</name>
    <dbReference type="NCBI Taxonomy" id="3028299"/>
    <lineage>
        <taxon>Archaea</taxon>
        <taxon>Methanobacteriati</taxon>
        <taxon>Methanobacteriota</taxon>
        <taxon>Stenosarchaea group</taxon>
        <taxon>Methanomicrobia</taxon>
        <taxon>Methanomicrobiales</taxon>
        <taxon>Methanocorpusculaceae</taxon>
        <taxon>Methanorbis</taxon>
    </lineage>
</organism>
<comment type="caution">
    <text evidence="7">The sequence shown here is derived from an EMBL/GenBank/DDBJ whole genome shotgun (WGS) entry which is preliminary data.</text>
</comment>
<protein>
    <recommendedName>
        <fullName evidence="6">Glycosyltransferase 2-like domain-containing protein</fullName>
    </recommendedName>
</protein>
<name>A0AAE4SBN8_9EURY</name>
<dbReference type="SUPFAM" id="SSF53448">
    <property type="entry name" value="Nucleotide-diphospho-sugar transferases"/>
    <property type="match status" value="1"/>
</dbReference>
<dbReference type="Pfam" id="PF00535">
    <property type="entry name" value="Glycos_transf_2"/>
    <property type="match status" value="1"/>
</dbReference>
<dbReference type="GO" id="GO:0005886">
    <property type="term" value="C:plasma membrane"/>
    <property type="evidence" value="ECO:0007669"/>
    <property type="project" value="UniProtKB-SubCell"/>
</dbReference>
<dbReference type="CDD" id="cd06423">
    <property type="entry name" value="CESA_like"/>
    <property type="match status" value="1"/>
</dbReference>
<keyword evidence="2" id="KW-1003">Cell membrane</keyword>
<dbReference type="InterPro" id="IPR029044">
    <property type="entry name" value="Nucleotide-diphossugar_trans"/>
</dbReference>
<accession>A0AAE4SBN8</accession>
<dbReference type="RefSeq" id="WP_338094144.1">
    <property type="nucleotide sequence ID" value="NZ_JAWDKA010000004.1"/>
</dbReference>
<proteinExistence type="predicted"/>
<dbReference type="Proteomes" id="UP001273136">
    <property type="component" value="Unassembled WGS sequence"/>
</dbReference>
<dbReference type="GO" id="GO:0016757">
    <property type="term" value="F:glycosyltransferase activity"/>
    <property type="evidence" value="ECO:0007669"/>
    <property type="project" value="UniProtKB-KW"/>
</dbReference>
<keyword evidence="5" id="KW-0472">Membrane</keyword>
<dbReference type="Gene3D" id="3.90.550.10">
    <property type="entry name" value="Spore Coat Polysaccharide Biosynthesis Protein SpsA, Chain A"/>
    <property type="match status" value="1"/>
</dbReference>
<keyword evidence="8" id="KW-1185">Reference proteome</keyword>
<gene>
    <name evidence="7" type="ORF">McpAg1_09500</name>
</gene>